<feature type="transmembrane region" description="Helical" evidence="8">
    <location>
        <begin position="274"/>
        <end position="297"/>
    </location>
</feature>
<dbReference type="Gene3D" id="1.10.3720.10">
    <property type="entry name" value="MetI-like"/>
    <property type="match status" value="1"/>
</dbReference>
<feature type="transmembrane region" description="Helical" evidence="8">
    <location>
        <begin position="102"/>
        <end position="120"/>
    </location>
</feature>
<dbReference type="Pfam" id="PF00528">
    <property type="entry name" value="BPD_transp_1"/>
    <property type="match status" value="1"/>
</dbReference>
<dbReference type="CDD" id="cd06261">
    <property type="entry name" value="TM_PBP2"/>
    <property type="match status" value="1"/>
</dbReference>
<feature type="transmembrane region" description="Helical" evidence="8">
    <location>
        <begin position="30"/>
        <end position="48"/>
    </location>
</feature>
<feature type="transmembrane region" description="Helical" evidence="8">
    <location>
        <begin position="309"/>
        <end position="330"/>
    </location>
</feature>
<feature type="transmembrane region" description="Helical" evidence="8">
    <location>
        <begin position="125"/>
        <end position="144"/>
    </location>
</feature>
<dbReference type="FunFam" id="1.10.3720.10:FF:000001">
    <property type="entry name" value="Glycine betaine ABC transporter, permease"/>
    <property type="match status" value="1"/>
</dbReference>
<dbReference type="PANTHER" id="PTHR47737">
    <property type="entry name" value="GLYCINE BETAINE/PROLINE BETAINE TRANSPORT SYSTEM PERMEASE PROTEIN PROW"/>
    <property type="match status" value="1"/>
</dbReference>
<feature type="non-terminal residue" evidence="10">
    <location>
        <position position="336"/>
    </location>
</feature>
<dbReference type="InterPro" id="IPR035906">
    <property type="entry name" value="MetI-like_sf"/>
</dbReference>
<dbReference type="EMBL" id="UINC01084196">
    <property type="protein sequence ID" value="SVC30610.1"/>
    <property type="molecule type" value="Genomic_DNA"/>
</dbReference>
<evidence type="ECO:0000256" key="3">
    <source>
        <dbReference type="ARBA" id="ARBA00022448"/>
    </source>
</evidence>
<reference evidence="10" key="1">
    <citation type="submission" date="2018-05" db="EMBL/GenBank/DDBJ databases">
        <authorList>
            <person name="Lanie J.A."/>
            <person name="Ng W.-L."/>
            <person name="Kazmierczak K.M."/>
            <person name="Andrzejewski T.M."/>
            <person name="Davidsen T.M."/>
            <person name="Wayne K.J."/>
            <person name="Tettelin H."/>
            <person name="Glass J.I."/>
            <person name="Rusch D."/>
            <person name="Podicherti R."/>
            <person name="Tsui H.-C.T."/>
            <person name="Winkler M.E."/>
        </authorList>
    </citation>
    <scope>NUCLEOTIDE SEQUENCE</scope>
</reference>
<dbReference type="InterPro" id="IPR000515">
    <property type="entry name" value="MetI-like"/>
</dbReference>
<evidence type="ECO:0000256" key="6">
    <source>
        <dbReference type="ARBA" id="ARBA00022989"/>
    </source>
</evidence>
<keyword evidence="6 8" id="KW-1133">Transmembrane helix</keyword>
<dbReference type="GO" id="GO:0015226">
    <property type="term" value="F:carnitine transmembrane transporter activity"/>
    <property type="evidence" value="ECO:0007669"/>
    <property type="project" value="TreeGrafter"/>
</dbReference>
<gene>
    <name evidence="10" type="ORF">METZ01_LOCUS283464</name>
</gene>
<accession>A0A382L1M5</accession>
<organism evidence="10">
    <name type="scientific">marine metagenome</name>
    <dbReference type="NCBI Taxonomy" id="408172"/>
    <lineage>
        <taxon>unclassified sequences</taxon>
        <taxon>metagenomes</taxon>
        <taxon>ecological metagenomes</taxon>
    </lineage>
</organism>
<evidence type="ECO:0000256" key="8">
    <source>
        <dbReference type="SAM" id="Phobius"/>
    </source>
</evidence>
<evidence type="ECO:0000259" key="9">
    <source>
        <dbReference type="PROSITE" id="PS50928"/>
    </source>
</evidence>
<dbReference type="GO" id="GO:0005275">
    <property type="term" value="F:amine transmembrane transporter activity"/>
    <property type="evidence" value="ECO:0007669"/>
    <property type="project" value="TreeGrafter"/>
</dbReference>
<keyword evidence="3" id="KW-0813">Transport</keyword>
<evidence type="ECO:0000256" key="7">
    <source>
        <dbReference type="ARBA" id="ARBA00023136"/>
    </source>
</evidence>
<dbReference type="GO" id="GO:0015871">
    <property type="term" value="P:choline transport"/>
    <property type="evidence" value="ECO:0007669"/>
    <property type="project" value="TreeGrafter"/>
</dbReference>
<keyword evidence="4" id="KW-1003">Cell membrane</keyword>
<protein>
    <recommendedName>
        <fullName evidence="9">ABC transmembrane type-1 domain-containing protein</fullName>
    </recommendedName>
</protein>
<sequence>METKIRKIANLITGNGATRASENAERIRKMAIIAAVLGVALLASFLVHSNGVTGALKYPTNLGPELTGLLDGGFQWILVNGEWFFDAISDNLKIALGKLRDFLVWIPWPVVVSLIFLLGWRIASFAVGIGSALGMVAIGLVNLWEPAMVTVAIMMVSVTIAVAFGIPMGILAANSNSVEKLIRPVLDGMQTMPSFVYLVPGIMLFGLGNVAAILATVLYALPPCIRLTNLGIRQVDPSVVEAGRAFGSSPFQLLYKVQIPMAVPTIMAGVNQTVMMALAMATIAAMVGAGGLGIEVLRSMGQLEEGEAFVAGTAIVIMAIIIDRISQGYVLSRGDS</sequence>
<dbReference type="SUPFAM" id="SSF161098">
    <property type="entry name" value="MetI-like"/>
    <property type="match status" value="1"/>
</dbReference>
<feature type="domain" description="ABC transmembrane type-1" evidence="9">
    <location>
        <begin position="147"/>
        <end position="326"/>
    </location>
</feature>
<evidence type="ECO:0000256" key="1">
    <source>
        <dbReference type="ARBA" id="ARBA00004141"/>
    </source>
</evidence>
<evidence type="ECO:0000256" key="4">
    <source>
        <dbReference type="ARBA" id="ARBA00022475"/>
    </source>
</evidence>
<feature type="transmembrane region" description="Helical" evidence="8">
    <location>
        <begin position="195"/>
        <end position="221"/>
    </location>
</feature>
<dbReference type="PROSITE" id="PS50928">
    <property type="entry name" value="ABC_TM1"/>
    <property type="match status" value="1"/>
</dbReference>
<dbReference type="AlphaFoldDB" id="A0A382L1M5"/>
<feature type="transmembrane region" description="Helical" evidence="8">
    <location>
        <begin position="150"/>
        <end position="174"/>
    </location>
</feature>
<keyword evidence="5 8" id="KW-0812">Transmembrane</keyword>
<proteinExistence type="predicted"/>
<dbReference type="GO" id="GO:0031460">
    <property type="term" value="P:glycine betaine transport"/>
    <property type="evidence" value="ECO:0007669"/>
    <property type="project" value="TreeGrafter"/>
</dbReference>
<dbReference type="GO" id="GO:0043190">
    <property type="term" value="C:ATP-binding cassette (ABC) transporter complex"/>
    <property type="evidence" value="ECO:0007669"/>
    <property type="project" value="TreeGrafter"/>
</dbReference>
<dbReference type="PANTHER" id="PTHR47737:SF1">
    <property type="entry name" value="GLYCINE BETAINE_PROLINE BETAINE TRANSPORT SYSTEM PERMEASE PROTEIN PROW"/>
    <property type="match status" value="1"/>
</dbReference>
<evidence type="ECO:0000256" key="2">
    <source>
        <dbReference type="ARBA" id="ARBA00004236"/>
    </source>
</evidence>
<name>A0A382L1M5_9ZZZZ</name>
<keyword evidence="7 8" id="KW-0472">Membrane</keyword>
<evidence type="ECO:0000313" key="10">
    <source>
        <dbReference type="EMBL" id="SVC30610.1"/>
    </source>
</evidence>
<comment type="subcellular location">
    <subcellularLocation>
        <location evidence="2">Cell membrane</location>
    </subcellularLocation>
    <subcellularLocation>
        <location evidence="1">Membrane</location>
        <topology evidence="1">Multi-pass membrane protein</topology>
    </subcellularLocation>
</comment>
<evidence type="ECO:0000256" key="5">
    <source>
        <dbReference type="ARBA" id="ARBA00022692"/>
    </source>
</evidence>